<gene>
    <name evidence="1" type="ORF">KPL71_020432</name>
</gene>
<keyword evidence="2" id="KW-1185">Reference proteome</keyword>
<name>A0ACB8J846_CITSI</name>
<evidence type="ECO:0000313" key="1">
    <source>
        <dbReference type="EMBL" id="KAH9713706.1"/>
    </source>
</evidence>
<sequence length="1021" mass="117114">MAEHAMVSVVVEKVIEMLELLVCYSRPYRQFYTRKGLLRTYSPVRILFDKAKNKVADGTANDTEDWLPEGDVDFRLTPECVGCIPPELIRSVQVFLLRLGIIEEMVEDGEESRLNKTDSRTVISGVMTSVKDWLDLVKVVATKSEDLVDELSTEFLRWKQHPDQSDEPPWPDFTNKIQDLNDVLRPILRLPKQWFQLDRRSQDDFQNRYEGSPSGFVPTGFLQTRSRCEICGLDEEKENLVRKLSPSTEISSSSQKVLPIISISGTKGTGKTTLATLAYNSYAVMRYFDIRIWVSASADSDVLSIASSIAEALGASASAFSSQGQELEPYLKYIRKSIARNKFLLVIDDVWIEDNSTWESLLQTLQNGRRGSKILVTTDDQSIADKIGSTENIRRASDKASWSLFESSAFFNRSREVREHLEHIGRKIVQQCHDLPLLIKIVGSTLHFKTEKEWQSILDSKMWQVQDIERHHFVPLWLSFTDMPFAVRMCFLYCAIFPKDYLINKDELIRLWMAHGYVHKEAIGQRCFDQMVERSWFQKFEFEEDDDDGRILRCKMPVLVHHFVRFLAENYFASIEVDGNFEEPRQVKLSHLFLRVSEGISFPVSVSEVKNLRSLRIQYGSTTCSLISEVLPKLLDQSRTTLRALDLSGQSWYENMTIKIPAEIGNLEFLRYLNLSLLKIAELPEELCRLWNLQTLELNWCTNLETLPQGMGKLINLEHLLNVGTSLASMPKEIERLTRLCTLSEFIVSSDGGTLEYLKSLDELRGSLHIRNLGNVTDASKVAEAKLKNKVNLRGLCLNFENHAEGERIKEDEKVLEAAQPPEYLMRLEIRDYRGSTFPSWIDLLSRLTILSLKDWTNCEQLAPLGNLPSLESLSLFSMGSVRKVGNEFLGIKSGIASSVTYFPRLKSLKFVNMEEWGDWECEMANVMPCLCSLSFVYCPELKALPGIFLSQEENRSEKNHNLITPKELKINWCPLLKERYDKRSGGKEWGKISRIPSIMINFTYLQLDPELLNYQTGIDI</sequence>
<comment type="caution">
    <text evidence="1">The sequence shown here is derived from an EMBL/GenBank/DDBJ whole genome shotgun (WGS) entry which is preliminary data.</text>
</comment>
<accession>A0ACB8J846</accession>
<proteinExistence type="predicted"/>
<protein>
    <submittedName>
        <fullName evidence="1">Disease resistance RPP13-like protein 1</fullName>
    </submittedName>
</protein>
<evidence type="ECO:0000313" key="2">
    <source>
        <dbReference type="Proteomes" id="UP000829398"/>
    </source>
</evidence>
<organism evidence="1 2">
    <name type="scientific">Citrus sinensis</name>
    <name type="common">Sweet orange</name>
    <name type="synonym">Citrus aurantium var. sinensis</name>
    <dbReference type="NCBI Taxonomy" id="2711"/>
    <lineage>
        <taxon>Eukaryota</taxon>
        <taxon>Viridiplantae</taxon>
        <taxon>Streptophyta</taxon>
        <taxon>Embryophyta</taxon>
        <taxon>Tracheophyta</taxon>
        <taxon>Spermatophyta</taxon>
        <taxon>Magnoliopsida</taxon>
        <taxon>eudicotyledons</taxon>
        <taxon>Gunneridae</taxon>
        <taxon>Pentapetalae</taxon>
        <taxon>rosids</taxon>
        <taxon>malvids</taxon>
        <taxon>Sapindales</taxon>
        <taxon>Rutaceae</taxon>
        <taxon>Aurantioideae</taxon>
        <taxon>Citrus</taxon>
    </lineage>
</organism>
<dbReference type="Proteomes" id="UP000829398">
    <property type="component" value="Chromosome 7"/>
</dbReference>
<dbReference type="EMBL" id="CM039176">
    <property type="protein sequence ID" value="KAH9713706.1"/>
    <property type="molecule type" value="Genomic_DNA"/>
</dbReference>
<reference evidence="2" key="1">
    <citation type="journal article" date="2023" name="Hortic. Res.">
        <title>A chromosome-level phased genome enabling allele-level studies in sweet orange: a case study on citrus Huanglongbing tolerance.</title>
        <authorList>
            <person name="Wu B."/>
            <person name="Yu Q."/>
            <person name="Deng Z."/>
            <person name="Duan Y."/>
            <person name="Luo F."/>
            <person name="Gmitter F. Jr."/>
        </authorList>
    </citation>
    <scope>NUCLEOTIDE SEQUENCE [LARGE SCALE GENOMIC DNA]</scope>
    <source>
        <strain evidence="2">cv. Valencia</strain>
    </source>
</reference>